<sequence>MTSTALDHNAVRRAELVQAAYGLFLSQGYRNIGVADIVARVGVSHGTFYNYFDNKRHILDAVIDHCLDLIGRRALGSVAAESTATLDEFCANFRQVVARVFELNDAEPGMMNFMLFEASSIDGHVIERIMQSLGTYSATATEHVANGISRGFLDPSLDAQVAGEVLLSIMTAAIVSAVRDGEDGMEPDQVCAGLTDFVRAGFGTG</sequence>
<dbReference type="Proteomes" id="UP000535543">
    <property type="component" value="Unassembled WGS sequence"/>
</dbReference>
<dbReference type="GO" id="GO:0000976">
    <property type="term" value="F:transcription cis-regulatory region binding"/>
    <property type="evidence" value="ECO:0007669"/>
    <property type="project" value="TreeGrafter"/>
</dbReference>
<dbReference type="PROSITE" id="PS50977">
    <property type="entry name" value="HTH_TETR_2"/>
    <property type="match status" value="1"/>
</dbReference>
<dbReference type="RefSeq" id="WP_169590278.1">
    <property type="nucleotide sequence ID" value="NZ_VCQU01000007.1"/>
</dbReference>
<dbReference type="EMBL" id="VCQU01000007">
    <property type="protein sequence ID" value="NMN97425.1"/>
    <property type="molecule type" value="Genomic_DNA"/>
</dbReference>
<gene>
    <name evidence="6" type="ORF">FGL95_20520</name>
</gene>
<keyword evidence="3" id="KW-0804">Transcription</keyword>
<evidence type="ECO:0000256" key="2">
    <source>
        <dbReference type="ARBA" id="ARBA00023125"/>
    </source>
</evidence>
<proteinExistence type="predicted"/>
<feature type="domain" description="HTH tetR-type" evidence="5">
    <location>
        <begin position="10"/>
        <end position="70"/>
    </location>
</feature>
<evidence type="ECO:0000256" key="1">
    <source>
        <dbReference type="ARBA" id="ARBA00023015"/>
    </source>
</evidence>
<dbReference type="PANTHER" id="PTHR30055">
    <property type="entry name" value="HTH-TYPE TRANSCRIPTIONAL REGULATOR RUTR"/>
    <property type="match status" value="1"/>
</dbReference>
<dbReference type="SUPFAM" id="SSF46689">
    <property type="entry name" value="Homeodomain-like"/>
    <property type="match status" value="1"/>
</dbReference>
<dbReference type="PRINTS" id="PR00455">
    <property type="entry name" value="HTHTETR"/>
</dbReference>
<dbReference type="Gene3D" id="1.10.357.10">
    <property type="entry name" value="Tetracycline Repressor, domain 2"/>
    <property type="match status" value="1"/>
</dbReference>
<accession>A0A848KF44</accession>
<feature type="DNA-binding region" description="H-T-H motif" evidence="4">
    <location>
        <begin position="33"/>
        <end position="52"/>
    </location>
</feature>
<dbReference type="GO" id="GO:0003700">
    <property type="term" value="F:DNA-binding transcription factor activity"/>
    <property type="evidence" value="ECO:0007669"/>
    <property type="project" value="TreeGrafter"/>
</dbReference>
<dbReference type="InterPro" id="IPR009057">
    <property type="entry name" value="Homeodomain-like_sf"/>
</dbReference>
<evidence type="ECO:0000313" key="7">
    <source>
        <dbReference type="Proteomes" id="UP000535543"/>
    </source>
</evidence>
<keyword evidence="1" id="KW-0805">Transcription regulation</keyword>
<dbReference type="SUPFAM" id="SSF48498">
    <property type="entry name" value="Tetracyclin repressor-like, C-terminal domain"/>
    <property type="match status" value="1"/>
</dbReference>
<name>A0A848KF44_9NOCA</name>
<dbReference type="PANTHER" id="PTHR30055:SF234">
    <property type="entry name" value="HTH-TYPE TRANSCRIPTIONAL REGULATOR BETI"/>
    <property type="match status" value="1"/>
</dbReference>
<reference evidence="6 7" key="1">
    <citation type="submission" date="2019-05" db="EMBL/GenBank/DDBJ databases">
        <authorList>
            <person name="Lee S.D."/>
        </authorList>
    </citation>
    <scope>NUCLEOTIDE SEQUENCE [LARGE SCALE GENOMIC DNA]</scope>
    <source>
        <strain evidence="6 7">YC2-7</strain>
    </source>
</reference>
<protein>
    <submittedName>
        <fullName evidence="6">TetR/AcrR family transcriptional regulator</fullName>
    </submittedName>
</protein>
<dbReference type="InterPro" id="IPR001647">
    <property type="entry name" value="HTH_TetR"/>
</dbReference>
<evidence type="ECO:0000256" key="3">
    <source>
        <dbReference type="ARBA" id="ARBA00023163"/>
    </source>
</evidence>
<evidence type="ECO:0000313" key="6">
    <source>
        <dbReference type="EMBL" id="NMN97425.1"/>
    </source>
</evidence>
<dbReference type="AlphaFoldDB" id="A0A848KF44"/>
<keyword evidence="2 4" id="KW-0238">DNA-binding</keyword>
<comment type="caution">
    <text evidence="6">The sequence shown here is derived from an EMBL/GenBank/DDBJ whole genome shotgun (WGS) entry which is preliminary data.</text>
</comment>
<organism evidence="6 7">
    <name type="scientific">Antrihabitans stalactiti</name>
    <dbReference type="NCBI Taxonomy" id="2584121"/>
    <lineage>
        <taxon>Bacteria</taxon>
        <taxon>Bacillati</taxon>
        <taxon>Actinomycetota</taxon>
        <taxon>Actinomycetes</taxon>
        <taxon>Mycobacteriales</taxon>
        <taxon>Nocardiaceae</taxon>
        <taxon>Antrihabitans</taxon>
    </lineage>
</organism>
<dbReference type="Pfam" id="PF00440">
    <property type="entry name" value="TetR_N"/>
    <property type="match status" value="1"/>
</dbReference>
<reference evidence="6 7" key="2">
    <citation type="submission" date="2020-06" db="EMBL/GenBank/DDBJ databases">
        <title>Antribacter stalactiti gen. nov., sp. nov., a new member of the family Nacardiaceae isolated from a cave.</title>
        <authorList>
            <person name="Kim I.S."/>
        </authorList>
    </citation>
    <scope>NUCLEOTIDE SEQUENCE [LARGE SCALE GENOMIC DNA]</scope>
    <source>
        <strain evidence="6 7">YC2-7</strain>
    </source>
</reference>
<dbReference type="InterPro" id="IPR036271">
    <property type="entry name" value="Tet_transcr_reg_TetR-rel_C_sf"/>
</dbReference>
<evidence type="ECO:0000259" key="5">
    <source>
        <dbReference type="PROSITE" id="PS50977"/>
    </source>
</evidence>
<dbReference type="InterPro" id="IPR050109">
    <property type="entry name" value="HTH-type_TetR-like_transc_reg"/>
</dbReference>
<evidence type="ECO:0000256" key="4">
    <source>
        <dbReference type="PROSITE-ProRule" id="PRU00335"/>
    </source>
</evidence>
<keyword evidence="7" id="KW-1185">Reference proteome</keyword>